<evidence type="ECO:0000313" key="3">
    <source>
        <dbReference type="Proteomes" id="UP001596047"/>
    </source>
</evidence>
<proteinExistence type="predicted"/>
<name>A0ABW0W880_9BACL</name>
<reference evidence="3" key="1">
    <citation type="journal article" date="2019" name="Int. J. Syst. Evol. Microbiol.">
        <title>The Global Catalogue of Microorganisms (GCM) 10K type strain sequencing project: providing services to taxonomists for standard genome sequencing and annotation.</title>
        <authorList>
            <consortium name="The Broad Institute Genomics Platform"/>
            <consortium name="The Broad Institute Genome Sequencing Center for Infectious Disease"/>
            <person name="Wu L."/>
            <person name="Ma J."/>
        </authorList>
    </citation>
    <scope>NUCLEOTIDE SEQUENCE [LARGE SCALE GENOMIC DNA]</scope>
    <source>
        <strain evidence="3">CGMCC 1.3240</strain>
    </source>
</reference>
<feature type="domain" description="General stress protein 17M-like" evidence="1">
    <location>
        <begin position="8"/>
        <end position="103"/>
    </location>
</feature>
<organism evidence="2 3">
    <name type="scientific">Paenibacillus solisilvae</name>
    <dbReference type="NCBI Taxonomy" id="2486751"/>
    <lineage>
        <taxon>Bacteria</taxon>
        <taxon>Bacillati</taxon>
        <taxon>Bacillota</taxon>
        <taxon>Bacilli</taxon>
        <taxon>Bacillales</taxon>
        <taxon>Paenibacillaceae</taxon>
        <taxon>Paenibacillus</taxon>
    </lineage>
</organism>
<comment type="caution">
    <text evidence="2">The sequence shown here is derived from an EMBL/GenBank/DDBJ whole genome shotgun (WGS) entry which is preliminary data.</text>
</comment>
<dbReference type="EMBL" id="JBHSOW010000118">
    <property type="protein sequence ID" value="MFC5653219.1"/>
    <property type="molecule type" value="Genomic_DNA"/>
</dbReference>
<dbReference type="RefSeq" id="WP_379191874.1">
    <property type="nucleotide sequence ID" value="NZ_JBHSOW010000118.1"/>
</dbReference>
<keyword evidence="3" id="KW-1185">Reference proteome</keyword>
<dbReference type="Pfam" id="PF11181">
    <property type="entry name" value="YflT"/>
    <property type="match status" value="1"/>
</dbReference>
<sequence>MQQQIKPTVQIVTTAMDALHTVRELNRQGYKQDDIYVLAHDSEQTKSLADASEASSIGVSEEGVFTSLANVFRSRGDEIRAKLQSIGLSDSEAERYEEELDRGRVLVITNLN</sequence>
<dbReference type="InterPro" id="IPR025889">
    <property type="entry name" value="GSP17M-like_dom"/>
</dbReference>
<evidence type="ECO:0000313" key="2">
    <source>
        <dbReference type="EMBL" id="MFC5653219.1"/>
    </source>
</evidence>
<gene>
    <name evidence="2" type="ORF">ACFPYJ_29720</name>
</gene>
<evidence type="ECO:0000259" key="1">
    <source>
        <dbReference type="Pfam" id="PF11181"/>
    </source>
</evidence>
<accession>A0ABW0W880</accession>
<dbReference type="Proteomes" id="UP001596047">
    <property type="component" value="Unassembled WGS sequence"/>
</dbReference>
<protein>
    <submittedName>
        <fullName evidence="2">General stress protein</fullName>
    </submittedName>
</protein>